<dbReference type="GO" id="GO:0016491">
    <property type="term" value="F:oxidoreductase activity"/>
    <property type="evidence" value="ECO:0007669"/>
    <property type="project" value="UniProtKB-KW"/>
</dbReference>
<dbReference type="Gene3D" id="3.20.20.70">
    <property type="entry name" value="Aldolase class I"/>
    <property type="match status" value="1"/>
</dbReference>
<evidence type="ECO:0000259" key="9">
    <source>
        <dbReference type="PROSITE" id="PS51918"/>
    </source>
</evidence>
<dbReference type="SFLD" id="SFLDS00029">
    <property type="entry name" value="Radical_SAM"/>
    <property type="match status" value="1"/>
</dbReference>
<reference evidence="10 11" key="1">
    <citation type="journal article" date="2019" name="Gut">
        <title>Antibiotics-induced monodominance of a novel gut bacterial order.</title>
        <authorList>
            <person name="Hildebrand F."/>
            <person name="Moitinho-Silva L."/>
            <person name="Blasche S."/>
            <person name="Jahn M.T."/>
            <person name="Gossmann T.I."/>
            <person name="Heuerta-Cepas J."/>
            <person name="Hercog R."/>
            <person name="Luetge M."/>
            <person name="Bahram M."/>
            <person name="Pryszlak A."/>
            <person name="Alves R.J."/>
            <person name="Waszak S.M."/>
            <person name="Zhu A."/>
            <person name="Ye L."/>
            <person name="Costea P.I."/>
            <person name="Aalvink S."/>
            <person name="Belzer C."/>
            <person name="Forslund S.K."/>
            <person name="Sunagawa S."/>
            <person name="Hentschel U."/>
            <person name="Merten C."/>
            <person name="Patil K.R."/>
            <person name="Benes V."/>
            <person name="Bork P."/>
        </authorList>
    </citation>
    <scope>NUCLEOTIDE SEQUENCE [LARGE SCALE GENOMIC DNA]</scope>
    <source>
        <strain evidence="10 11">HDS1380</strain>
    </source>
</reference>
<dbReference type="PANTHER" id="PTHR30352">
    <property type="entry name" value="PYRUVATE FORMATE-LYASE-ACTIVATING ENZYME"/>
    <property type="match status" value="1"/>
</dbReference>
<dbReference type="SFLD" id="SFLDG01066">
    <property type="entry name" value="organic_radical-activating_enz"/>
    <property type="match status" value="1"/>
</dbReference>
<evidence type="ECO:0000256" key="5">
    <source>
        <dbReference type="ARBA" id="ARBA00022723"/>
    </source>
</evidence>
<feature type="domain" description="Radical SAM core" evidence="9">
    <location>
        <begin position="19"/>
        <end position="248"/>
    </location>
</feature>
<evidence type="ECO:0000256" key="3">
    <source>
        <dbReference type="ARBA" id="ARBA00022485"/>
    </source>
</evidence>
<sequence>MKEGEEIGYIFDIQKFCLHDGDGIRTNVFFSGCNLRCLWCANPESRPSSHSGENSARKMTVGEVVGEVLKDKAFYDKSGGGVTLTGGEVFLQLGFAEKLCTALRKEKIHIALETAGCVPQRDFAALCDLADFVFIDCKHYDEAKHVAGTGVSNAPILRNITWLARSGKACCVRIPVIPAYNDKTEDAQAFCELFQTLGVRRVQLLPFHQFGEKKYENLGLDYAYRGVPQLHKEDLKDYLKLFEKSGFDAAIGG</sequence>
<evidence type="ECO:0000256" key="6">
    <source>
        <dbReference type="ARBA" id="ARBA00023002"/>
    </source>
</evidence>
<dbReference type="PIRSF" id="PIRSF000371">
    <property type="entry name" value="PFL_act_enz"/>
    <property type="match status" value="1"/>
</dbReference>
<accession>A0A4V1QV53</accession>
<dbReference type="SUPFAM" id="SSF102114">
    <property type="entry name" value="Radical SAM enzymes"/>
    <property type="match status" value="1"/>
</dbReference>
<evidence type="ECO:0000313" key="10">
    <source>
        <dbReference type="EMBL" id="RXZ61456.1"/>
    </source>
</evidence>
<comment type="caution">
    <text evidence="10">The sequence shown here is derived from an EMBL/GenBank/DDBJ whole genome shotgun (WGS) entry which is preliminary data.</text>
</comment>
<evidence type="ECO:0000256" key="7">
    <source>
        <dbReference type="ARBA" id="ARBA00023004"/>
    </source>
</evidence>
<dbReference type="Proteomes" id="UP000291269">
    <property type="component" value="Unassembled WGS sequence"/>
</dbReference>
<dbReference type="InterPro" id="IPR013785">
    <property type="entry name" value="Aldolase_TIM"/>
</dbReference>
<dbReference type="Pfam" id="PF04055">
    <property type="entry name" value="Radical_SAM"/>
    <property type="match status" value="1"/>
</dbReference>
<dbReference type="NCBIfam" id="TIGR02494">
    <property type="entry name" value="PFLE_PFLC"/>
    <property type="match status" value="1"/>
</dbReference>
<dbReference type="InterPro" id="IPR058240">
    <property type="entry name" value="rSAM_sf"/>
</dbReference>
<keyword evidence="8" id="KW-0411">Iron-sulfur</keyword>
<dbReference type="OrthoDB" id="9782387at2"/>
<dbReference type="InterPro" id="IPR034457">
    <property type="entry name" value="Organic_radical-activating"/>
</dbReference>
<comment type="cofactor">
    <cofactor evidence="1">
        <name>[4Fe-4S] cluster</name>
        <dbReference type="ChEBI" id="CHEBI:49883"/>
    </cofactor>
</comment>
<keyword evidence="4" id="KW-0949">S-adenosyl-L-methionine</keyword>
<dbReference type="GO" id="GO:0051539">
    <property type="term" value="F:4 iron, 4 sulfur cluster binding"/>
    <property type="evidence" value="ECO:0007669"/>
    <property type="project" value="UniProtKB-KW"/>
</dbReference>
<dbReference type="PANTHER" id="PTHR30352:SF4">
    <property type="entry name" value="PYRUVATE FORMATE-LYASE 2-ACTIVATING ENZYME"/>
    <property type="match status" value="1"/>
</dbReference>
<dbReference type="AlphaFoldDB" id="A0A4V1QV53"/>
<gene>
    <name evidence="10" type="ORF">ESZ91_03430</name>
</gene>
<evidence type="ECO:0000313" key="11">
    <source>
        <dbReference type="Proteomes" id="UP000291269"/>
    </source>
</evidence>
<keyword evidence="7" id="KW-0408">Iron</keyword>
<dbReference type="CDD" id="cd01335">
    <property type="entry name" value="Radical_SAM"/>
    <property type="match status" value="1"/>
</dbReference>
<dbReference type="PROSITE" id="PS51918">
    <property type="entry name" value="RADICAL_SAM"/>
    <property type="match status" value="1"/>
</dbReference>
<name>A0A4V1QV53_9FIRM</name>
<evidence type="ECO:0000256" key="2">
    <source>
        <dbReference type="ARBA" id="ARBA00009777"/>
    </source>
</evidence>
<evidence type="ECO:0000256" key="1">
    <source>
        <dbReference type="ARBA" id="ARBA00001966"/>
    </source>
</evidence>
<keyword evidence="11" id="KW-1185">Reference proteome</keyword>
<keyword evidence="3" id="KW-0004">4Fe-4S</keyword>
<evidence type="ECO:0000256" key="8">
    <source>
        <dbReference type="ARBA" id="ARBA00023014"/>
    </source>
</evidence>
<dbReference type="EMBL" id="SDOZ01000002">
    <property type="protein sequence ID" value="RXZ61456.1"/>
    <property type="molecule type" value="Genomic_DNA"/>
</dbReference>
<dbReference type="InterPro" id="IPR007197">
    <property type="entry name" value="rSAM"/>
</dbReference>
<keyword evidence="5" id="KW-0479">Metal-binding</keyword>
<dbReference type="InterPro" id="IPR001989">
    <property type="entry name" value="Radical_activat_CS"/>
</dbReference>
<dbReference type="InterPro" id="IPR012839">
    <property type="entry name" value="Organic_radical_activase"/>
</dbReference>
<protein>
    <submittedName>
        <fullName evidence="10">Glycyl-radical enzyme activating protein</fullName>
    </submittedName>
</protein>
<dbReference type="RefSeq" id="WP_129224166.1">
    <property type="nucleotide sequence ID" value="NZ_SDOZ01000002.1"/>
</dbReference>
<proteinExistence type="inferred from homology"/>
<keyword evidence="6" id="KW-0560">Oxidoreductase</keyword>
<evidence type="ECO:0000256" key="4">
    <source>
        <dbReference type="ARBA" id="ARBA00022691"/>
    </source>
</evidence>
<dbReference type="PROSITE" id="PS01087">
    <property type="entry name" value="RADICAL_ACTIVATING"/>
    <property type="match status" value="1"/>
</dbReference>
<organism evidence="10 11">
    <name type="scientific">Candidatus Borkfalkia ceftriaxoniphila</name>
    <dbReference type="NCBI Taxonomy" id="2508949"/>
    <lineage>
        <taxon>Bacteria</taxon>
        <taxon>Bacillati</taxon>
        <taxon>Bacillota</taxon>
        <taxon>Clostridia</taxon>
        <taxon>Christensenellales</taxon>
        <taxon>Christensenellaceae</taxon>
        <taxon>Candidatus Borkfalkia</taxon>
    </lineage>
</organism>
<comment type="similarity">
    <text evidence="2">Belongs to the organic radical-activating enzymes family.</text>
</comment>
<dbReference type="SFLD" id="SFLDG01067">
    <property type="entry name" value="SPASM/twitch_domain_containing"/>
    <property type="match status" value="1"/>
</dbReference>
<dbReference type="GO" id="GO:0046872">
    <property type="term" value="F:metal ion binding"/>
    <property type="evidence" value="ECO:0007669"/>
    <property type="project" value="UniProtKB-KW"/>
</dbReference>